<protein>
    <recommendedName>
        <fullName evidence="4">Cobalamin ABC transporter</fullName>
    </recommendedName>
</protein>
<feature type="transmembrane region" description="Helical" evidence="1">
    <location>
        <begin position="164"/>
        <end position="182"/>
    </location>
</feature>
<proteinExistence type="predicted"/>
<keyword evidence="1" id="KW-1133">Transmembrane helix</keyword>
<dbReference type="RefSeq" id="WP_206254611.1">
    <property type="nucleotide sequence ID" value="NZ_CP071060.1"/>
</dbReference>
<feature type="transmembrane region" description="Helical" evidence="1">
    <location>
        <begin position="34"/>
        <end position="50"/>
    </location>
</feature>
<keyword evidence="1" id="KW-0472">Membrane</keyword>
<evidence type="ECO:0000313" key="2">
    <source>
        <dbReference type="EMBL" id="QSI77051.1"/>
    </source>
</evidence>
<keyword evidence="3" id="KW-1185">Reference proteome</keyword>
<dbReference type="EMBL" id="CP071060">
    <property type="protein sequence ID" value="QSI77051.1"/>
    <property type="molecule type" value="Genomic_DNA"/>
</dbReference>
<accession>A0ABX7M6E0</accession>
<feature type="transmembrane region" description="Helical" evidence="1">
    <location>
        <begin position="81"/>
        <end position="102"/>
    </location>
</feature>
<organism evidence="2 3">
    <name type="scientific">Niveibacterium microcysteis</name>
    <dbReference type="NCBI Taxonomy" id="2811415"/>
    <lineage>
        <taxon>Bacteria</taxon>
        <taxon>Pseudomonadati</taxon>
        <taxon>Pseudomonadota</taxon>
        <taxon>Betaproteobacteria</taxon>
        <taxon>Rhodocyclales</taxon>
        <taxon>Rhodocyclaceae</taxon>
        <taxon>Niveibacterium</taxon>
    </lineage>
</organism>
<keyword evidence="1" id="KW-0812">Transmembrane</keyword>
<feature type="transmembrane region" description="Helical" evidence="1">
    <location>
        <begin position="57"/>
        <end position="75"/>
    </location>
</feature>
<gene>
    <name evidence="2" type="ORF">JY500_21825</name>
</gene>
<evidence type="ECO:0000313" key="3">
    <source>
        <dbReference type="Proteomes" id="UP000663570"/>
    </source>
</evidence>
<evidence type="ECO:0008006" key="4">
    <source>
        <dbReference type="Google" id="ProtNLM"/>
    </source>
</evidence>
<name>A0ABX7M6E0_9RHOO</name>
<feature type="transmembrane region" description="Helical" evidence="1">
    <location>
        <begin position="114"/>
        <end position="137"/>
    </location>
</feature>
<sequence>MLAPARRPQLAIATALVLLMTASRGHHLASLAHLPGASWAVFFLAGAYLRPRWALPALLGLAFSLDYVAIAWQGVSEFCVSAAYVALIPAYAALWGAGRLYAARHSDTVRTLPWLAVCALGGVVICELISSGSFYFFSGRFAEPTLAVFAERLATYLPGDLGNAAFWIVMATGVHACFAMLAHTAPRGQRT</sequence>
<evidence type="ECO:0000256" key="1">
    <source>
        <dbReference type="SAM" id="Phobius"/>
    </source>
</evidence>
<dbReference type="Proteomes" id="UP000663570">
    <property type="component" value="Chromosome"/>
</dbReference>
<reference evidence="2 3" key="1">
    <citation type="submission" date="2021-02" db="EMBL/GenBank/DDBJ databases">
        <title>Niveibacterium changnyeongensis HC41.</title>
        <authorList>
            <person name="Kang M."/>
        </authorList>
    </citation>
    <scope>NUCLEOTIDE SEQUENCE [LARGE SCALE GENOMIC DNA]</scope>
    <source>
        <strain evidence="2 3">HC41</strain>
    </source>
</reference>